<evidence type="ECO:0000256" key="3">
    <source>
        <dbReference type="ARBA" id="ARBA00022093"/>
    </source>
</evidence>
<evidence type="ECO:0000256" key="4">
    <source>
        <dbReference type="ARBA" id="ARBA00022448"/>
    </source>
</evidence>
<dbReference type="EMBL" id="JBALHR010000003">
    <property type="protein sequence ID" value="MEH7827792.1"/>
    <property type="molecule type" value="Genomic_DNA"/>
</dbReference>
<evidence type="ECO:0000256" key="12">
    <source>
        <dbReference type="RuleBase" id="RU004057"/>
    </source>
</evidence>
<comment type="function">
    <text evidence="11">Involved in the TonB-dependent energy-dependent transport of various receptor-bound substrates. Protects ExbD from proteolytic degradation and functionally stabilizes TonB.</text>
</comment>
<evidence type="ECO:0000256" key="7">
    <source>
        <dbReference type="ARBA" id="ARBA00022692"/>
    </source>
</evidence>
<evidence type="ECO:0000256" key="6">
    <source>
        <dbReference type="ARBA" id="ARBA00022519"/>
    </source>
</evidence>
<organism evidence="15 16">
    <name type="scientific">Gemmobacter denitrificans</name>
    <dbReference type="NCBI Taxonomy" id="3123040"/>
    <lineage>
        <taxon>Bacteria</taxon>
        <taxon>Pseudomonadati</taxon>
        <taxon>Pseudomonadota</taxon>
        <taxon>Alphaproteobacteria</taxon>
        <taxon>Rhodobacterales</taxon>
        <taxon>Paracoccaceae</taxon>
        <taxon>Gemmobacter</taxon>
    </lineage>
</organism>
<dbReference type="PANTHER" id="PTHR30625:SF16">
    <property type="entry name" value="BIOPOLYMER TRANSPORT PROTEIN EXBB"/>
    <property type="match status" value="1"/>
</dbReference>
<reference evidence="15" key="1">
    <citation type="submission" date="2024-02" db="EMBL/GenBank/DDBJ databases">
        <title>Genome sequences of strain Gemmobacter sp. JM10B15.</title>
        <authorList>
            <person name="Zhang M."/>
        </authorList>
    </citation>
    <scope>NUCLEOTIDE SEQUENCE</scope>
    <source>
        <strain evidence="15">JM10B15</strain>
    </source>
</reference>
<protein>
    <recommendedName>
        <fullName evidence="3">Biopolymer transport protein ExbB</fullName>
    </recommendedName>
</protein>
<sequence length="244" mass="25681">MLPATVPNAPPTDLPLAPAHDLSPLGMYNQAHWVVKAVMLSLLAACFATWTIWLFKTVELLVARQRARQSGRILARAATLDEATGRLGSRRDPATVMALAVAEEYGRSAPAIAPAGTEGIKERAQSLVARIEGQTLARARRGTGVLATIGAIAPFVGLFGTVWGIMNSFIGIAESKTTNLAVVAPGIAEALLATAIGLVAAIPAVVIYNQFSRSLAAYRLLLGDAAAAVLRLLSRDIDFRSMKG</sequence>
<evidence type="ECO:0000256" key="10">
    <source>
        <dbReference type="ARBA" id="ARBA00023136"/>
    </source>
</evidence>
<keyword evidence="10 13" id="KW-0472">Membrane</keyword>
<keyword evidence="9 13" id="KW-1133">Transmembrane helix</keyword>
<evidence type="ECO:0000256" key="8">
    <source>
        <dbReference type="ARBA" id="ARBA00022927"/>
    </source>
</evidence>
<keyword evidence="8 12" id="KW-0653">Protein transport</keyword>
<name>A0ABU8BSZ3_9RHOB</name>
<keyword evidence="5" id="KW-1003">Cell membrane</keyword>
<evidence type="ECO:0000256" key="2">
    <source>
        <dbReference type="ARBA" id="ARBA00011471"/>
    </source>
</evidence>
<comment type="subunit">
    <text evidence="2">The accessory proteins ExbB and ExbD seem to form a complex with TonB.</text>
</comment>
<comment type="subcellular location">
    <subcellularLocation>
        <location evidence="1">Cell inner membrane</location>
        <topology evidence="1">Multi-pass membrane protein</topology>
    </subcellularLocation>
    <subcellularLocation>
        <location evidence="12">Membrane</location>
        <topology evidence="12">Multi-pass membrane protein</topology>
    </subcellularLocation>
</comment>
<evidence type="ECO:0000256" key="5">
    <source>
        <dbReference type="ARBA" id="ARBA00022475"/>
    </source>
</evidence>
<feature type="transmembrane region" description="Helical" evidence="13">
    <location>
        <begin position="186"/>
        <end position="208"/>
    </location>
</feature>
<dbReference type="Pfam" id="PF01618">
    <property type="entry name" value="MotA_ExbB"/>
    <property type="match status" value="1"/>
</dbReference>
<dbReference type="InterPro" id="IPR002898">
    <property type="entry name" value="MotA_ExbB_proton_chnl"/>
</dbReference>
<keyword evidence="6" id="KW-0997">Cell inner membrane</keyword>
<accession>A0ABU8BSZ3</accession>
<comment type="similarity">
    <text evidence="12">Belongs to the exbB/tolQ family.</text>
</comment>
<feature type="transmembrane region" description="Helical" evidence="13">
    <location>
        <begin position="145"/>
        <end position="166"/>
    </location>
</feature>
<proteinExistence type="inferred from homology"/>
<keyword evidence="7 13" id="KW-0812">Transmembrane</keyword>
<keyword evidence="4 12" id="KW-0813">Transport</keyword>
<gene>
    <name evidence="15" type="primary">exbB</name>
    <name evidence="15" type="ORF">V6590_06505</name>
</gene>
<evidence type="ECO:0000313" key="15">
    <source>
        <dbReference type="EMBL" id="MEH7827792.1"/>
    </source>
</evidence>
<dbReference type="InterPro" id="IPR014164">
    <property type="entry name" value="TonB_ExbB_1"/>
</dbReference>
<keyword evidence="16" id="KW-1185">Reference proteome</keyword>
<evidence type="ECO:0000256" key="9">
    <source>
        <dbReference type="ARBA" id="ARBA00022989"/>
    </source>
</evidence>
<evidence type="ECO:0000256" key="13">
    <source>
        <dbReference type="SAM" id="Phobius"/>
    </source>
</evidence>
<evidence type="ECO:0000259" key="14">
    <source>
        <dbReference type="Pfam" id="PF01618"/>
    </source>
</evidence>
<dbReference type="NCBIfam" id="TIGR02797">
    <property type="entry name" value="exbB"/>
    <property type="match status" value="1"/>
</dbReference>
<feature type="domain" description="MotA/TolQ/ExbB proton channel" evidence="14">
    <location>
        <begin position="133"/>
        <end position="215"/>
    </location>
</feature>
<dbReference type="PANTHER" id="PTHR30625">
    <property type="entry name" value="PROTEIN TOLQ"/>
    <property type="match status" value="1"/>
</dbReference>
<comment type="caution">
    <text evidence="15">The sequence shown here is derived from an EMBL/GenBank/DDBJ whole genome shotgun (WGS) entry which is preliminary data.</text>
</comment>
<dbReference type="Proteomes" id="UP001431963">
    <property type="component" value="Unassembled WGS sequence"/>
</dbReference>
<feature type="transmembrane region" description="Helical" evidence="13">
    <location>
        <begin position="33"/>
        <end position="55"/>
    </location>
</feature>
<dbReference type="InterPro" id="IPR050790">
    <property type="entry name" value="ExbB/TolQ_transport"/>
</dbReference>
<evidence type="ECO:0000313" key="16">
    <source>
        <dbReference type="Proteomes" id="UP001431963"/>
    </source>
</evidence>
<evidence type="ECO:0000256" key="11">
    <source>
        <dbReference type="ARBA" id="ARBA00024816"/>
    </source>
</evidence>
<evidence type="ECO:0000256" key="1">
    <source>
        <dbReference type="ARBA" id="ARBA00004429"/>
    </source>
</evidence>